<dbReference type="Gene3D" id="3.90.550.20">
    <property type="match status" value="1"/>
</dbReference>
<keyword evidence="2" id="KW-1185">Reference proteome</keyword>
<sequence>MAEAPGGRNRCSGIRLDTDNREFKGLTNEMDVLDYPLPRGVHAIPPEFLDTRPDAEVDEDIAHPKPVSSEKNVWFFWHTGYETMHPYTKRNVRAWHRRLSKRGWAVRVLDRAPGSPCNVANFLDVSDPRTFPRAFAEGTIRGPYAMQHVSDLVRWPLLLRYGGVYADVGLMQIGDLDRLWNETVADPASPFEVLSYNMNGGLANYFLASRPGNPFFERCHRLFLALWVGRTSTEGMHASPLLKGVPLMSISATIQEDGKTIGPEELQKMLSDYIAQGQATSMVMGLVDDEDGWDGPQYAADHIYAIDYMVGSQLINEFTGWDGKKAFELMSLPLPKRDGIESVEQKQAREIVEACLQRSFGFKLAHGLIIKVYKYTLGSLWRDHEGSDNVPGTYAHWLRHATAYWNQDELPPPLRFKVIEPFKRGPLLREE</sequence>
<dbReference type="AlphaFoldDB" id="A0AAX6MTY9"/>
<dbReference type="PANTHER" id="PTHR32385:SF22">
    <property type="entry name" value="MANNOSYL PHOSPHORYLINOSITOL CERAMIDE SYNTHASE SUR1"/>
    <property type="match status" value="1"/>
</dbReference>
<dbReference type="PANTHER" id="PTHR32385">
    <property type="entry name" value="MANNOSYL PHOSPHORYLINOSITOL CERAMIDE SYNTHASE"/>
    <property type="match status" value="1"/>
</dbReference>
<proteinExistence type="predicted"/>
<organism evidence="1 2">
    <name type="scientific">Daldinia eschscholtzii</name>
    <dbReference type="NCBI Taxonomy" id="292717"/>
    <lineage>
        <taxon>Eukaryota</taxon>
        <taxon>Fungi</taxon>
        <taxon>Dikarya</taxon>
        <taxon>Ascomycota</taxon>
        <taxon>Pezizomycotina</taxon>
        <taxon>Sordariomycetes</taxon>
        <taxon>Xylariomycetidae</taxon>
        <taxon>Xylariales</taxon>
        <taxon>Hypoxylaceae</taxon>
        <taxon>Daldinia</taxon>
    </lineage>
</organism>
<comment type="caution">
    <text evidence="1">The sequence shown here is derived from an EMBL/GenBank/DDBJ whole genome shotgun (WGS) entry which is preliminary data.</text>
</comment>
<dbReference type="EMBL" id="JBANMG010000003">
    <property type="protein sequence ID" value="KAK6955986.1"/>
    <property type="molecule type" value="Genomic_DNA"/>
</dbReference>
<dbReference type="Proteomes" id="UP001369815">
    <property type="component" value="Unassembled WGS sequence"/>
</dbReference>
<dbReference type="SUPFAM" id="SSF53448">
    <property type="entry name" value="Nucleotide-diphospho-sugar transferases"/>
    <property type="match status" value="1"/>
</dbReference>
<evidence type="ECO:0000313" key="1">
    <source>
        <dbReference type="EMBL" id="KAK6955986.1"/>
    </source>
</evidence>
<dbReference type="InterPro" id="IPR029044">
    <property type="entry name" value="Nucleotide-diphossugar_trans"/>
</dbReference>
<evidence type="ECO:0008006" key="3">
    <source>
        <dbReference type="Google" id="ProtNLM"/>
    </source>
</evidence>
<dbReference type="InterPro" id="IPR008441">
    <property type="entry name" value="AfumC-like_glycosyl_Trfase"/>
</dbReference>
<protein>
    <recommendedName>
        <fullName evidence="3">Capsule polysaccharide biosynthesis protein</fullName>
    </recommendedName>
</protein>
<accession>A0AAX6MTY9</accession>
<name>A0AAX6MTY9_9PEZI</name>
<dbReference type="GO" id="GO:0016020">
    <property type="term" value="C:membrane"/>
    <property type="evidence" value="ECO:0007669"/>
    <property type="project" value="GOC"/>
</dbReference>
<gene>
    <name evidence="1" type="ORF">Daesc_003633</name>
</gene>
<dbReference type="Pfam" id="PF05704">
    <property type="entry name" value="Caps_synth"/>
    <property type="match status" value="1"/>
</dbReference>
<evidence type="ECO:0000313" key="2">
    <source>
        <dbReference type="Proteomes" id="UP001369815"/>
    </source>
</evidence>
<dbReference type="GO" id="GO:0000030">
    <property type="term" value="F:mannosyltransferase activity"/>
    <property type="evidence" value="ECO:0007669"/>
    <property type="project" value="TreeGrafter"/>
</dbReference>
<dbReference type="InterPro" id="IPR051706">
    <property type="entry name" value="Glycosyltransferase_domain"/>
</dbReference>
<dbReference type="GO" id="GO:0051999">
    <property type="term" value="P:mannosyl-inositol phosphorylceramide biosynthetic process"/>
    <property type="evidence" value="ECO:0007669"/>
    <property type="project" value="TreeGrafter"/>
</dbReference>
<reference evidence="1 2" key="1">
    <citation type="journal article" date="2024" name="Front Chem Biol">
        <title>Unveiling the potential of Daldinia eschscholtzii MFLUCC 19-0629 through bioactivity and bioinformatics studies for enhanced sustainable agriculture production.</title>
        <authorList>
            <person name="Brooks S."/>
            <person name="Weaver J.A."/>
            <person name="Klomchit A."/>
            <person name="Alharthi S.A."/>
            <person name="Onlamun T."/>
            <person name="Nurani R."/>
            <person name="Vong T.K."/>
            <person name="Alberti F."/>
            <person name="Greco C."/>
        </authorList>
    </citation>
    <scope>NUCLEOTIDE SEQUENCE [LARGE SCALE GENOMIC DNA]</scope>
    <source>
        <strain evidence="1">MFLUCC 19-0629</strain>
    </source>
</reference>